<protein>
    <recommendedName>
        <fullName evidence="1">6-hydroxymethylpterin diphosphokinase MptE-like domain-containing protein</fullName>
    </recommendedName>
</protein>
<evidence type="ECO:0000259" key="1">
    <source>
        <dbReference type="Pfam" id="PF01973"/>
    </source>
</evidence>
<comment type="caution">
    <text evidence="2">The sequence shown here is derived from an EMBL/GenBank/DDBJ whole genome shotgun (WGS) entry which is preliminary data.</text>
</comment>
<accession>A0ABQ2KUI9</accession>
<dbReference type="PANTHER" id="PTHR41786">
    <property type="entry name" value="MOTILITY ACCESSORY FACTOR MAF"/>
    <property type="match status" value="1"/>
</dbReference>
<feature type="domain" description="6-hydroxymethylpterin diphosphokinase MptE-like" evidence="1">
    <location>
        <begin position="183"/>
        <end position="352"/>
    </location>
</feature>
<keyword evidence="3" id="KW-1185">Reference proteome</keyword>
<reference evidence="3" key="1">
    <citation type="journal article" date="2019" name="Int. J. Syst. Evol. Microbiol.">
        <title>The Global Catalogue of Microorganisms (GCM) 10K type strain sequencing project: providing services to taxonomists for standard genome sequencing and annotation.</title>
        <authorList>
            <consortium name="The Broad Institute Genomics Platform"/>
            <consortium name="The Broad Institute Genome Sequencing Center for Infectious Disease"/>
            <person name="Wu L."/>
            <person name="Ma J."/>
        </authorList>
    </citation>
    <scope>NUCLEOTIDE SEQUENCE [LARGE SCALE GENOMIC DNA]</scope>
    <source>
        <strain evidence="3">CGMCC 1.6964</strain>
    </source>
</reference>
<proteinExistence type="predicted"/>
<organism evidence="2 3">
    <name type="scientific">Saccharibacillus kuerlensis</name>
    <dbReference type="NCBI Taxonomy" id="459527"/>
    <lineage>
        <taxon>Bacteria</taxon>
        <taxon>Bacillati</taxon>
        <taxon>Bacillota</taxon>
        <taxon>Bacilli</taxon>
        <taxon>Bacillales</taxon>
        <taxon>Paenibacillaceae</taxon>
        <taxon>Saccharibacillus</taxon>
    </lineage>
</organism>
<evidence type="ECO:0000313" key="2">
    <source>
        <dbReference type="EMBL" id="GGN93209.1"/>
    </source>
</evidence>
<dbReference type="Proteomes" id="UP000606653">
    <property type="component" value="Unassembled WGS sequence"/>
</dbReference>
<evidence type="ECO:0000313" key="3">
    <source>
        <dbReference type="Proteomes" id="UP000606653"/>
    </source>
</evidence>
<dbReference type="RefSeq" id="WP_018977773.1">
    <property type="nucleotide sequence ID" value="NZ_BMLN01000002.1"/>
</dbReference>
<dbReference type="InterPro" id="IPR002826">
    <property type="entry name" value="MptE-like"/>
</dbReference>
<dbReference type="Pfam" id="PF01973">
    <property type="entry name" value="MptE-like"/>
    <property type="match status" value="1"/>
</dbReference>
<dbReference type="PANTHER" id="PTHR41786:SF1">
    <property type="entry name" value="6-HYDROXYMETHYLPTERIN DIPHOSPHOKINASE MPTE-LIKE DOMAIN-CONTAINING PROTEIN"/>
    <property type="match status" value="1"/>
</dbReference>
<name>A0ABQ2KUI9_9BACL</name>
<dbReference type="EMBL" id="BMLN01000002">
    <property type="protein sequence ID" value="GGN93209.1"/>
    <property type="molecule type" value="Genomic_DNA"/>
</dbReference>
<sequence length="594" mass="67339">MTHFKENLAVIQQRFPNIVNRIVEIEEDSLNASSLPEEPLKKDEAWLEAVKGSVGDIKVVFVYGFSQGVALADLLETYPDRFFIVYEPDEVVFRNSMHTYDMRELLAWPQLLWVAVGESQLKMLFYKICTYMDQELAFVALRHHLEERLDLLQEIKHDFEEYHRTFLSNRRTEKHFQKTWIENSLKQLSGMLTSPSITELAGVYSGSTAVIIASGPSLEKDIEWVRKFQNHALIISAGSSIQALIKHNIVPHLATIMDGGSINAKVFENPKTLAPPLLYGSTAYHGVSDQKKSETIHAIIQNDNIGKYCMGMSEQDPTILPTPTVTGTAIQAAAWLGASRIVMMGQDLSFQEGKFYANGVEHSDEKYSEQVVKQAQHTVHNVDGGLNQTTESFLYMKDGLESLISMLPNIEFVNATRGGAVIEGTIWKPAEDVYKQIKHQSIENDSICKLLARVEFPQLKEKVTFVKSRVEHLLLDFASINEELGVMQKQIDKLQIQSRSNASKAWKTMESIEMIWGKIAEREWFSSVFETLLSDQLGDFDRILPEIAIEKDIRKKSDLVYRYLGGLGKDIQGEVPFIQKLLSESLEKMAEIKV</sequence>
<gene>
    <name evidence="2" type="ORF">GCM10010969_06530</name>
</gene>